<dbReference type="RefSeq" id="WP_184240856.1">
    <property type="nucleotide sequence ID" value="NZ_JACHNA010000001.1"/>
</dbReference>
<dbReference type="SUPFAM" id="SSF52540">
    <property type="entry name" value="P-loop containing nucleoside triphosphate hydrolases"/>
    <property type="match status" value="1"/>
</dbReference>
<dbReference type="GO" id="GO:0016887">
    <property type="term" value="F:ATP hydrolysis activity"/>
    <property type="evidence" value="ECO:0007669"/>
    <property type="project" value="TreeGrafter"/>
</dbReference>
<dbReference type="EMBL" id="JACHNA010000001">
    <property type="protein sequence ID" value="MBB4734731.1"/>
    <property type="molecule type" value="Genomic_DNA"/>
</dbReference>
<dbReference type="InterPro" id="IPR050625">
    <property type="entry name" value="ParA/MinD_ATPase"/>
</dbReference>
<dbReference type="PANTHER" id="PTHR43384">
    <property type="entry name" value="SEPTUM SITE-DETERMINING PROTEIN MIND HOMOLOG, CHLOROPLASTIC-RELATED"/>
    <property type="match status" value="1"/>
</dbReference>
<comment type="caution">
    <text evidence="2">The sequence shown here is derived from an EMBL/GenBank/DDBJ whole genome shotgun (WGS) entry which is preliminary data.</text>
</comment>
<sequence>MTTTLHLTGQVTLTDTTGTRLPATDLDTALATVATSKPGRTPTIRVTGHHPGLTIDPDTFTVTTDGHTTPAPDATDTPTYGLSYSDFTLTDPTGKPSPVQTTGLTRIGQATADYLNNPVTITSDLPGVNDLHFTPAPDTAHEPAPLSSTAEAFATRTRADRHRQAPAREGWRGALNEVFGLTLAPSADELHARELTATVQRGLPGHRTAVVVNIKGGASKTTATFLLAATLGRVRGGTVLAWDNNENSGNLADRARPAAHQHTALDLLDRIEDFTTPEHADKLSGFIRPQGDDRFHVLASQDHAGDREVIDAAAFRKMHSALRQFYSLAVIDTGNASTAPTWQAAVDVADEFVIAITNKEDAARRAFVTIDALRKTGHADKLANSIAVITQPSEASAERLAKVQELLADHVRAVIVVPFDPALDEGDEIHWDALHRDTRRAYLEATAALVEGLA</sequence>
<reference evidence="2 3" key="1">
    <citation type="submission" date="2020-08" db="EMBL/GenBank/DDBJ databases">
        <title>Sequencing the genomes of 1000 actinobacteria strains.</title>
        <authorList>
            <person name="Klenk H.-P."/>
        </authorList>
    </citation>
    <scope>NUCLEOTIDE SEQUENCE [LARGE SCALE GENOMIC DNA]</scope>
    <source>
        <strain evidence="2 3">DSM 23974</strain>
    </source>
</reference>
<name>A0A7W7M233_9MICC</name>
<evidence type="ECO:0000313" key="3">
    <source>
        <dbReference type="Proteomes" id="UP000540191"/>
    </source>
</evidence>
<keyword evidence="2" id="KW-0282">Flagellum</keyword>
<organism evidence="2 3">
    <name type="scientific">Micrococcus cohnii</name>
    <dbReference type="NCBI Taxonomy" id="993416"/>
    <lineage>
        <taxon>Bacteria</taxon>
        <taxon>Bacillati</taxon>
        <taxon>Actinomycetota</taxon>
        <taxon>Actinomycetes</taxon>
        <taxon>Micrococcales</taxon>
        <taxon>Micrococcaceae</taxon>
        <taxon>Micrococcus</taxon>
    </lineage>
</organism>
<evidence type="ECO:0000256" key="1">
    <source>
        <dbReference type="SAM" id="MobiDB-lite"/>
    </source>
</evidence>
<dbReference type="Gene3D" id="3.40.50.300">
    <property type="entry name" value="P-loop containing nucleotide triphosphate hydrolases"/>
    <property type="match status" value="1"/>
</dbReference>
<dbReference type="GO" id="GO:0005524">
    <property type="term" value="F:ATP binding"/>
    <property type="evidence" value="ECO:0007669"/>
    <property type="project" value="TreeGrafter"/>
</dbReference>
<dbReference type="InterPro" id="IPR027417">
    <property type="entry name" value="P-loop_NTPase"/>
</dbReference>
<gene>
    <name evidence="2" type="ORF">HDA30_000239</name>
</gene>
<accession>A0A7W7M233</accession>
<dbReference type="GO" id="GO:0009898">
    <property type="term" value="C:cytoplasmic side of plasma membrane"/>
    <property type="evidence" value="ECO:0007669"/>
    <property type="project" value="TreeGrafter"/>
</dbReference>
<dbReference type="AlphaFoldDB" id="A0A7W7M233"/>
<dbReference type="Proteomes" id="UP000540191">
    <property type="component" value="Unassembled WGS sequence"/>
</dbReference>
<dbReference type="PANTHER" id="PTHR43384:SF14">
    <property type="entry name" value="ESX-1 SECRETION-ASSOCIATED PROTEIN ESPI"/>
    <property type="match status" value="1"/>
</dbReference>
<protein>
    <submittedName>
        <fullName evidence="2">MinD-like ATPase involved in chromosome partitioning or flagellar assembly</fullName>
    </submittedName>
</protein>
<keyword evidence="2" id="KW-0969">Cilium</keyword>
<keyword evidence="2" id="KW-0966">Cell projection</keyword>
<proteinExistence type="predicted"/>
<dbReference type="GO" id="GO:0005829">
    <property type="term" value="C:cytosol"/>
    <property type="evidence" value="ECO:0007669"/>
    <property type="project" value="TreeGrafter"/>
</dbReference>
<keyword evidence="3" id="KW-1185">Reference proteome</keyword>
<dbReference type="GO" id="GO:0051782">
    <property type="term" value="P:negative regulation of cell division"/>
    <property type="evidence" value="ECO:0007669"/>
    <property type="project" value="TreeGrafter"/>
</dbReference>
<evidence type="ECO:0000313" key="2">
    <source>
        <dbReference type="EMBL" id="MBB4734731.1"/>
    </source>
</evidence>
<feature type="region of interest" description="Disordered" evidence="1">
    <location>
        <begin position="38"/>
        <end position="57"/>
    </location>
</feature>